<gene>
    <name evidence="1" type="ORF">ERS852382_01505</name>
</gene>
<evidence type="ECO:0000313" key="2">
    <source>
        <dbReference type="Proteomes" id="UP000095647"/>
    </source>
</evidence>
<dbReference type="RefSeq" id="WP_041080127.1">
    <property type="nucleotide sequence ID" value="NZ_CYYG01000005.1"/>
</dbReference>
<dbReference type="AlphaFoldDB" id="A0A0G9MDI5"/>
<protein>
    <submittedName>
        <fullName evidence="1">Uncharacterized protein</fullName>
    </submittedName>
</protein>
<name>A0A0G9MDI5_BIFAD</name>
<dbReference type="EMBL" id="CYYI01000005">
    <property type="protein sequence ID" value="CUN85266.1"/>
    <property type="molecule type" value="Genomic_DNA"/>
</dbReference>
<sequence length="106" mass="11924">MNQGTLEGFEEYTHPYGISGLQEQATMNLIKSFVDGKTLTPEATYICKSMLSIARNIDIQNSKGREISRNMTSLLTWFQELKAMYPEQPQLDPTLTDFISDAKAGL</sequence>
<accession>A0A0G9MDI5</accession>
<dbReference type="PATRIC" id="fig|1680.7.peg.1289"/>
<proteinExistence type="predicted"/>
<reference evidence="1 2" key="1">
    <citation type="submission" date="2015-09" db="EMBL/GenBank/DDBJ databases">
        <authorList>
            <consortium name="Pathogen Informatics"/>
        </authorList>
    </citation>
    <scope>NUCLEOTIDE SEQUENCE [LARGE SCALE GENOMIC DNA]</scope>
    <source>
        <strain evidence="1 2">2789STDY5608824</strain>
    </source>
</reference>
<evidence type="ECO:0000313" key="1">
    <source>
        <dbReference type="EMBL" id="CUN85266.1"/>
    </source>
</evidence>
<dbReference type="Proteomes" id="UP000095647">
    <property type="component" value="Unassembled WGS sequence"/>
</dbReference>
<organism evidence="1 2">
    <name type="scientific">Bifidobacterium adolescentis</name>
    <dbReference type="NCBI Taxonomy" id="1680"/>
    <lineage>
        <taxon>Bacteria</taxon>
        <taxon>Bacillati</taxon>
        <taxon>Actinomycetota</taxon>
        <taxon>Actinomycetes</taxon>
        <taxon>Bifidobacteriales</taxon>
        <taxon>Bifidobacteriaceae</taxon>
        <taxon>Bifidobacterium</taxon>
    </lineage>
</organism>